<feature type="domain" description="NOMO fifth transthyretin-like" evidence="8">
    <location>
        <begin position="475"/>
        <end position="565"/>
    </location>
</feature>
<dbReference type="InterPro" id="IPR013783">
    <property type="entry name" value="Ig-like_fold"/>
</dbReference>
<organism evidence="9 10">
    <name type="scientific">Mytilus galloprovincialis</name>
    <name type="common">Mediterranean mussel</name>
    <dbReference type="NCBI Taxonomy" id="29158"/>
    <lineage>
        <taxon>Eukaryota</taxon>
        <taxon>Metazoa</taxon>
        <taxon>Spiralia</taxon>
        <taxon>Lophotrochozoa</taxon>
        <taxon>Mollusca</taxon>
        <taxon>Bivalvia</taxon>
        <taxon>Autobranchia</taxon>
        <taxon>Pteriomorphia</taxon>
        <taxon>Mytilida</taxon>
        <taxon>Mytiloidea</taxon>
        <taxon>Mytilidae</taxon>
        <taxon>Mytilinae</taxon>
        <taxon>Mytilus</taxon>
    </lineage>
</organism>
<evidence type="ECO:0000313" key="9">
    <source>
        <dbReference type="EMBL" id="VDI74330.1"/>
    </source>
</evidence>
<feature type="domain" description="NOMO seventh transthyretin-like" evidence="6">
    <location>
        <begin position="659"/>
        <end position="731"/>
    </location>
</feature>
<evidence type="ECO:0000259" key="5">
    <source>
        <dbReference type="Pfam" id="PF22904"/>
    </source>
</evidence>
<name>A0A8B6H6F6_MYTGA</name>
<dbReference type="InterPro" id="IPR051417">
    <property type="entry name" value="SDr/BOS_complex"/>
</dbReference>
<dbReference type="Pfam" id="PF23192">
    <property type="entry name" value="NOMO_12th"/>
    <property type="match status" value="1"/>
</dbReference>
<dbReference type="Proteomes" id="UP000596742">
    <property type="component" value="Unassembled WGS sequence"/>
</dbReference>
<evidence type="ECO:0000259" key="7">
    <source>
        <dbReference type="Pfam" id="PF23192"/>
    </source>
</evidence>
<evidence type="ECO:0000259" key="3">
    <source>
        <dbReference type="Pfam" id="PF17802"/>
    </source>
</evidence>
<comment type="caution">
    <text evidence="9">The sequence shown here is derived from an EMBL/GenBank/DDBJ whole genome shotgun (WGS) entry which is preliminary data.</text>
</comment>
<dbReference type="InterPro" id="IPR056191">
    <property type="entry name" value="NOMO_12th"/>
</dbReference>
<sequence>MRERLEMEKLKIEMVKEESNTKVQSKSDYFDAAKNIRLVPKFCEKTVDKYFPQFEKIANNLKWPKPYWTTMLQSVFEDSRRRMNEIISRRPVLVRHLILPVHWNVLRVRLLSPVFVITWRNIKPFMSDGFVSIVDDTTLQPIKILRDTGASQSLLLEGVLPLSEKTSVGASVLLQGVELGCIDVPLHRIYLKSDLITGPVVVGVRPNLPVEGVTLLLGNDLARNKVVAEPIVTSEPVVDVKSPEDDAELYPACVVTRAMARKQQNENLQEDKFDYMDLSDTFIADIEDPGNSEKAIIKPPSVNKNVIMPWPDDVLDCEKSVPKGFVSPDKQESLCYVTSKDDGTFTFPSLPVGEFSIVPFFKGEHIRFDVVPASMEFRVLHNAVNLQQTFQVSGFSVSGRVMNSVKGSGVGNAAVYVNSKKQSTTKSDGTYHLENMKTGSYIIKVEADNILFDETSVKISPNTPHLPDIIATKFSLCGQIVIDKLPEGLRQVPPQRRVIYFPEGKNSDAVSIATDKDGKFCTHAASGKYLIKVHLTEEEIAGGLQIIPSEKSIIIPNAPLLDVMFTQFRAKVTGAVACLEKCGSMEVSLEAVGRDDFKQTVQVKESGKEGIFYFENVMPGKYKAILMHDTWCWKEKTIDIEVTDKDLTGIKFIQTGYILKCSISHEIKLHFAHEKKVGTVGSFNLNKGKNRFCLAQPGVYKLTPDSCHKFEKDIYTYDTSSPELLTLTAVKHLIEGSVTTEEAVQDLAVTLLSLVDKTPIVLGPLTTENKSPPADSKDNKAPQPTGPFVYKFSHWARTGEKLEVSVSSKELLFSPAKTEVAVLGDTCAGEVAKFIDTCPGEVAKFIGKRGVFIIGHIKPAIMGVNITVTTKGVQAPSVSVDSAANGGFKIGPLHKGNDYEVTAEKHGYVFVKQDGEMAVFSAYKLGEISVKVVDKVGTALPGVVLSLSGDKQYRSNNITQENGTIVFPELGPGKYFLRSMMKEYQFEPASQLIEVLEGTTMNITISGKRVAFSCYGQVTSLNGEAEQGIIVEAMGEGEGCSLFQEESKTDQEGLYRIRGLQPKCTYVIRLKTEVNKHIERSAPKSRNIMIENSDFTGVNIIAFRKMNQMDISGNVVCHDDYLSTLKIHLYRDDNVDSPIHTVNMGVTSFFFLPSLPINNEKYLIRIESSLSRSSYDYTLPEIEFLANQSYKHFTVDFTPQRKSLEQELNQGSFLILPLTLLLAYAIYNYQTLLPFMLRSVQQIQTMLTVNQADLVHTSQSRGGGEGGDSSLYSEQAQAAKKKTKPRKT</sequence>
<dbReference type="OrthoDB" id="10263633at2759"/>
<dbReference type="Gene3D" id="2.60.40.10">
    <property type="entry name" value="Immunoglobulins"/>
    <property type="match status" value="1"/>
</dbReference>
<feature type="domain" description="SpaA-like prealbumin fold" evidence="3">
    <location>
        <begin position="926"/>
        <end position="1006"/>
    </location>
</feature>
<feature type="region of interest" description="Disordered" evidence="2">
    <location>
        <begin position="1258"/>
        <end position="1288"/>
    </location>
</feature>
<dbReference type="PANTHER" id="PTHR23303:SF14">
    <property type="entry name" value="BOS COMPLEX SUBUNIT NOMO1-RELATED"/>
    <property type="match status" value="1"/>
</dbReference>
<dbReference type="InterPro" id="IPR055073">
    <property type="entry name" value="NOMO1-like_9th"/>
</dbReference>
<evidence type="ECO:0000313" key="10">
    <source>
        <dbReference type="Proteomes" id="UP000596742"/>
    </source>
</evidence>
<evidence type="ECO:0000256" key="1">
    <source>
        <dbReference type="ARBA" id="ARBA00022729"/>
    </source>
</evidence>
<feature type="compositionally biased region" description="Basic residues" evidence="2">
    <location>
        <begin position="1279"/>
        <end position="1288"/>
    </location>
</feature>
<evidence type="ECO:0000256" key="2">
    <source>
        <dbReference type="SAM" id="MobiDB-lite"/>
    </source>
</evidence>
<feature type="domain" description="NOMO C-terminal transthyretin-like" evidence="7">
    <location>
        <begin position="1106"/>
        <end position="1199"/>
    </location>
</feature>
<dbReference type="GO" id="GO:0005789">
    <property type="term" value="C:endoplasmic reticulum membrane"/>
    <property type="evidence" value="ECO:0007669"/>
    <property type="project" value="TreeGrafter"/>
</dbReference>
<evidence type="ECO:0000259" key="8">
    <source>
        <dbReference type="Pfam" id="PF23194"/>
    </source>
</evidence>
<protein>
    <submittedName>
        <fullName evidence="9">Uncharacterized protein</fullName>
    </submittedName>
</protein>
<gene>
    <name evidence="9" type="ORF">MGAL_10B001073</name>
</gene>
<accession>A0A8B6H6F6</accession>
<evidence type="ECO:0000259" key="6">
    <source>
        <dbReference type="Pfam" id="PF23141"/>
    </source>
</evidence>
<dbReference type="Pfam" id="PF22902">
    <property type="entry name" value="NOMO1-like_9th"/>
    <property type="match status" value="1"/>
</dbReference>
<dbReference type="Pfam" id="PF23194">
    <property type="entry name" value="NOMO_5th"/>
    <property type="match status" value="1"/>
</dbReference>
<dbReference type="InterPro" id="IPR056319">
    <property type="entry name" value="NOMO_7th"/>
</dbReference>
<dbReference type="InterPro" id="IPR041033">
    <property type="entry name" value="SpaA_PFL_dom_1"/>
</dbReference>
<dbReference type="InterPro" id="IPR013784">
    <property type="entry name" value="Carb-bd-like_fold"/>
</dbReference>
<evidence type="ECO:0000259" key="4">
    <source>
        <dbReference type="Pfam" id="PF22902"/>
    </source>
</evidence>
<dbReference type="EMBL" id="UYJE01009541">
    <property type="protein sequence ID" value="VDI74330.1"/>
    <property type="molecule type" value="Genomic_DNA"/>
</dbReference>
<feature type="region of interest" description="Disordered" evidence="2">
    <location>
        <begin position="765"/>
        <end position="784"/>
    </location>
</feature>
<dbReference type="Pfam" id="PF22904">
    <property type="entry name" value="NOMO1-like_2nd"/>
    <property type="match status" value="1"/>
</dbReference>
<dbReference type="PANTHER" id="PTHR23303">
    <property type="entry name" value="CARBOXYPEPTIDASE REGULATORY REGION-CONTAINING"/>
    <property type="match status" value="1"/>
</dbReference>
<feature type="domain" description="NOMO-like ninth beta-sandwich" evidence="4">
    <location>
        <begin position="849"/>
        <end position="923"/>
    </location>
</feature>
<proteinExistence type="predicted"/>
<dbReference type="InterPro" id="IPR055074">
    <property type="entry name" value="NOMO1-3_2nd"/>
</dbReference>
<reference evidence="9" key="1">
    <citation type="submission" date="2018-11" db="EMBL/GenBank/DDBJ databases">
        <authorList>
            <person name="Alioto T."/>
            <person name="Alioto T."/>
        </authorList>
    </citation>
    <scope>NUCLEOTIDE SEQUENCE</scope>
</reference>
<dbReference type="SUPFAM" id="SSF49452">
    <property type="entry name" value="Starch-binding domain-like"/>
    <property type="match status" value="2"/>
</dbReference>
<dbReference type="GO" id="GO:0030246">
    <property type="term" value="F:carbohydrate binding"/>
    <property type="evidence" value="ECO:0007669"/>
    <property type="project" value="InterPro"/>
</dbReference>
<feature type="domain" description="NOMO second beta-sandwich" evidence="5">
    <location>
        <begin position="572"/>
        <end position="646"/>
    </location>
</feature>
<dbReference type="Gene3D" id="2.60.40.1120">
    <property type="entry name" value="Carboxypeptidase-like, regulatory domain"/>
    <property type="match status" value="1"/>
</dbReference>
<keyword evidence="10" id="KW-1185">Reference proteome</keyword>
<dbReference type="Pfam" id="PF23141">
    <property type="entry name" value="Ig_NOMO"/>
    <property type="match status" value="1"/>
</dbReference>
<keyword evidence="1" id="KW-0732">Signal</keyword>
<dbReference type="Pfam" id="PF17802">
    <property type="entry name" value="SpaA"/>
    <property type="match status" value="1"/>
</dbReference>
<dbReference type="InterPro" id="IPR056190">
    <property type="entry name" value="NOMO_5th"/>
</dbReference>